<reference evidence="2 3" key="1">
    <citation type="journal article" date="2015" name="J. Biotechnol.">
        <title>Complete genome sequence of a malodorant-producing acetogen, Clostridium scatologenes ATCC 25775(T).</title>
        <authorList>
            <person name="Zhu Z."/>
            <person name="Guo T."/>
            <person name="Zheng H."/>
            <person name="Song T."/>
            <person name="Ouyang P."/>
            <person name="Xie J."/>
        </authorList>
    </citation>
    <scope>NUCLEOTIDE SEQUENCE [LARGE SCALE GENOMIC DNA]</scope>
    <source>
        <strain evidence="2 3">ATCC 25775</strain>
    </source>
</reference>
<dbReference type="HOGENOM" id="CLU_136649_1_0_9"/>
<dbReference type="SUPFAM" id="SSF46955">
    <property type="entry name" value="Putative DNA-binding domain"/>
    <property type="match status" value="1"/>
</dbReference>
<accession>A0A0E3JZ29</accession>
<dbReference type="InterPro" id="IPR010093">
    <property type="entry name" value="SinI_DNA-bd"/>
</dbReference>
<dbReference type="GO" id="GO:0003677">
    <property type="term" value="F:DNA binding"/>
    <property type="evidence" value="ECO:0007669"/>
    <property type="project" value="InterPro"/>
</dbReference>
<feature type="domain" description="Helix-turn-helix" evidence="1">
    <location>
        <begin position="5"/>
        <end position="54"/>
    </location>
</feature>
<dbReference type="KEGG" id="csq:CSCA_0789"/>
<gene>
    <name evidence="2" type="ORF">CSCA_0789</name>
</gene>
<dbReference type="EMBL" id="CP009933">
    <property type="protein sequence ID" value="AKA67914.1"/>
    <property type="molecule type" value="Genomic_DNA"/>
</dbReference>
<evidence type="ECO:0000313" key="3">
    <source>
        <dbReference type="Proteomes" id="UP000033115"/>
    </source>
</evidence>
<organism evidence="2 3">
    <name type="scientific">Clostridium scatologenes</name>
    <dbReference type="NCBI Taxonomy" id="1548"/>
    <lineage>
        <taxon>Bacteria</taxon>
        <taxon>Bacillati</taxon>
        <taxon>Bacillota</taxon>
        <taxon>Clostridia</taxon>
        <taxon>Eubacteriales</taxon>
        <taxon>Clostridiaceae</taxon>
        <taxon>Clostridium</taxon>
    </lineage>
</organism>
<protein>
    <submittedName>
        <fullName evidence="2">DNA binding domain-containing protein</fullName>
    </submittedName>
</protein>
<evidence type="ECO:0000313" key="2">
    <source>
        <dbReference type="EMBL" id="AKA67914.1"/>
    </source>
</evidence>
<dbReference type="AlphaFoldDB" id="A0A0E3JZ29"/>
<dbReference type="RefSeq" id="WP_029159798.1">
    <property type="nucleotide sequence ID" value="NZ_CP009933.1"/>
</dbReference>
<proteinExistence type="predicted"/>
<dbReference type="InterPro" id="IPR009061">
    <property type="entry name" value="DNA-bd_dom_put_sf"/>
</dbReference>
<dbReference type="STRING" id="1548.CSCA_0789"/>
<dbReference type="NCBIfam" id="TIGR01764">
    <property type="entry name" value="excise"/>
    <property type="match status" value="1"/>
</dbReference>
<dbReference type="Pfam" id="PF12728">
    <property type="entry name" value="HTH_17"/>
    <property type="match status" value="1"/>
</dbReference>
<evidence type="ECO:0000259" key="1">
    <source>
        <dbReference type="Pfam" id="PF12728"/>
    </source>
</evidence>
<dbReference type="InterPro" id="IPR041657">
    <property type="entry name" value="HTH_17"/>
</dbReference>
<dbReference type="Proteomes" id="UP000033115">
    <property type="component" value="Chromosome"/>
</dbReference>
<sequence length="174" mass="20186">MEDQFYTIDKIAEILGMHHKTIRKFITEGKLAASKVGKQWRISEHDLSIFMEKNNANTSDKKINEESNIDFVTNGEVKDNVQQRINVSTVVDINDIDKEEYFRISNTLIAVMNCKDSKMGKSTINMKYDEKVSRLRVLLWGNISFIEEMLSTISMLVERNNLSDHKKADYKESE</sequence>
<keyword evidence="3" id="KW-1185">Reference proteome</keyword>
<name>A0A0E3JZ29_CLOSL</name>